<accession>A0A833W1P7</accession>
<sequence>MNWLLLSLFFISLINNSISWKTFMRGRSKYGNLGVPALSKDQELPSDQWFTQFLDHFNPTDARVWQQRYFVNGEYYKKGGPVFLMISGEAAAGSKWMKEGQWIEYAKQFGALCFQVEHRFYGQSHPTSYVIMLIKYTIDTFYKLWHNVSVICRDLSVKNLMYLSSQQALADLAYFIQLMNSNYKLPKDTKWIAFGGSYAGSLAAWLRSKYPHLVHGAVSASEYYVVVENALKEYSEECVNTIIKANQQFHIMLRHPIGQQGIVKKFALCDPIDPGHTKRNDISNLYETIASIFAGIVQYNKDNRNNSAMANLTIESACDILTNETLGIAVDRLAVLSTKILNASGEKCLDYTYSKMIHKLRNVTWASEEAEGGRQWTYQTCTEFGFFQTSTARPNLFSETFPADFFVQQCVDIFGPRYNIHLLNSAINRTNILYGGLDLKVTNVVFVHGSTDPWHVLGITKSPNRQMPAIYINGTAHCANMYPPSKNDPPELKAARVAIERLIYQWLHS</sequence>
<dbReference type="Gene3D" id="3.40.50.1820">
    <property type="entry name" value="alpha/beta hydrolase"/>
    <property type="match status" value="1"/>
</dbReference>
<gene>
    <name evidence="7" type="ORF">E2986_08460</name>
</gene>
<dbReference type="SUPFAM" id="SSF53474">
    <property type="entry name" value="alpha/beta-Hydrolases"/>
    <property type="match status" value="1"/>
</dbReference>
<dbReference type="InterPro" id="IPR029058">
    <property type="entry name" value="AB_hydrolase_fold"/>
</dbReference>
<dbReference type="Proteomes" id="UP000655588">
    <property type="component" value="Unassembled WGS sequence"/>
</dbReference>
<dbReference type="GO" id="GO:0008239">
    <property type="term" value="F:dipeptidyl-peptidase activity"/>
    <property type="evidence" value="ECO:0007669"/>
    <property type="project" value="TreeGrafter"/>
</dbReference>
<name>A0A833W1P7_9HYME</name>
<dbReference type="PANTHER" id="PTHR11010">
    <property type="entry name" value="PROTEASE S28 PRO-X CARBOXYPEPTIDASE-RELATED"/>
    <property type="match status" value="1"/>
</dbReference>
<organism evidence="7 8">
    <name type="scientific">Frieseomelitta varia</name>
    <dbReference type="NCBI Taxonomy" id="561572"/>
    <lineage>
        <taxon>Eukaryota</taxon>
        <taxon>Metazoa</taxon>
        <taxon>Ecdysozoa</taxon>
        <taxon>Arthropoda</taxon>
        <taxon>Hexapoda</taxon>
        <taxon>Insecta</taxon>
        <taxon>Pterygota</taxon>
        <taxon>Neoptera</taxon>
        <taxon>Endopterygota</taxon>
        <taxon>Hymenoptera</taxon>
        <taxon>Apocrita</taxon>
        <taxon>Aculeata</taxon>
        <taxon>Apoidea</taxon>
        <taxon>Anthophila</taxon>
        <taxon>Apidae</taxon>
        <taxon>Frieseomelitta</taxon>
    </lineage>
</organism>
<evidence type="ECO:0000256" key="6">
    <source>
        <dbReference type="SAM" id="SignalP"/>
    </source>
</evidence>
<evidence type="ECO:0000256" key="4">
    <source>
        <dbReference type="ARBA" id="ARBA00022801"/>
    </source>
</evidence>
<keyword evidence="2" id="KW-0645">Protease</keyword>
<dbReference type="EMBL" id="WNWW01000163">
    <property type="protein sequence ID" value="KAF3429404.1"/>
    <property type="molecule type" value="Genomic_DNA"/>
</dbReference>
<keyword evidence="4" id="KW-0378">Hydrolase</keyword>
<evidence type="ECO:0008006" key="9">
    <source>
        <dbReference type="Google" id="ProtNLM"/>
    </source>
</evidence>
<feature type="chain" id="PRO_5032698966" description="Serine protease K12H4.7" evidence="6">
    <location>
        <begin position="20"/>
        <end position="509"/>
    </location>
</feature>
<evidence type="ECO:0000256" key="5">
    <source>
        <dbReference type="ARBA" id="ARBA00023180"/>
    </source>
</evidence>
<dbReference type="PANTHER" id="PTHR11010:SF117">
    <property type="entry name" value="SERINE PROTEASE 16"/>
    <property type="match status" value="1"/>
</dbReference>
<comment type="similarity">
    <text evidence="1">Belongs to the peptidase S28 family.</text>
</comment>
<keyword evidence="8" id="KW-1185">Reference proteome</keyword>
<dbReference type="Pfam" id="PF05577">
    <property type="entry name" value="Peptidase_S28"/>
    <property type="match status" value="2"/>
</dbReference>
<proteinExistence type="inferred from homology"/>
<dbReference type="InterPro" id="IPR042269">
    <property type="entry name" value="Ser_carbopepase_S28_SKS"/>
</dbReference>
<evidence type="ECO:0000313" key="7">
    <source>
        <dbReference type="EMBL" id="KAF3429404.1"/>
    </source>
</evidence>
<evidence type="ECO:0000256" key="1">
    <source>
        <dbReference type="ARBA" id="ARBA00011079"/>
    </source>
</evidence>
<dbReference type="GO" id="GO:0070008">
    <property type="term" value="F:serine-type exopeptidase activity"/>
    <property type="evidence" value="ECO:0007669"/>
    <property type="project" value="InterPro"/>
</dbReference>
<evidence type="ECO:0000256" key="3">
    <source>
        <dbReference type="ARBA" id="ARBA00022729"/>
    </source>
</evidence>
<comment type="caution">
    <text evidence="7">The sequence shown here is derived from an EMBL/GenBank/DDBJ whole genome shotgun (WGS) entry which is preliminary data.</text>
</comment>
<keyword evidence="5" id="KW-0325">Glycoprotein</keyword>
<dbReference type="FunFam" id="1.20.120.980:FF:000003">
    <property type="entry name" value="Serine protease 16"/>
    <property type="match status" value="1"/>
</dbReference>
<dbReference type="AlphaFoldDB" id="A0A833W1P7"/>
<dbReference type="GO" id="GO:0006508">
    <property type="term" value="P:proteolysis"/>
    <property type="evidence" value="ECO:0007669"/>
    <property type="project" value="UniProtKB-KW"/>
</dbReference>
<dbReference type="InterPro" id="IPR008758">
    <property type="entry name" value="Peptidase_S28"/>
</dbReference>
<evidence type="ECO:0000313" key="8">
    <source>
        <dbReference type="Proteomes" id="UP000655588"/>
    </source>
</evidence>
<evidence type="ECO:0000256" key="2">
    <source>
        <dbReference type="ARBA" id="ARBA00022670"/>
    </source>
</evidence>
<dbReference type="Gene3D" id="1.20.120.980">
    <property type="entry name" value="Serine carboxypeptidase S28, SKS domain"/>
    <property type="match status" value="1"/>
</dbReference>
<keyword evidence="3 6" id="KW-0732">Signal</keyword>
<feature type="signal peptide" evidence="6">
    <location>
        <begin position="1"/>
        <end position="19"/>
    </location>
</feature>
<protein>
    <recommendedName>
        <fullName evidence="9">Serine protease K12H4.7</fullName>
    </recommendedName>
</protein>
<reference evidence="7" key="1">
    <citation type="submission" date="2019-11" db="EMBL/GenBank/DDBJ databases">
        <title>The nuclear and mitochondrial genomes of Frieseomelitta varia - a highly eusocial stingless bee (Meliponini) with a permanently sterile worker caste.</title>
        <authorList>
            <person name="Freitas F.C.P."/>
            <person name="Lourenco A.P."/>
            <person name="Nunes F.M.F."/>
            <person name="Paschoal A.R."/>
            <person name="Abreu F.C.P."/>
            <person name="Barbin F.O."/>
            <person name="Bataglia L."/>
            <person name="Cardoso-Junior C.A.M."/>
            <person name="Cervoni M.S."/>
            <person name="Silva S.R."/>
            <person name="Dalarmi F."/>
            <person name="Del Lama M.A."/>
            <person name="Depintor T.S."/>
            <person name="Ferreira K.M."/>
            <person name="Goria P.S."/>
            <person name="Jaskot M.C."/>
            <person name="Lago D.C."/>
            <person name="Luna-Lucena D."/>
            <person name="Moda L.M."/>
            <person name="Nascimento L."/>
            <person name="Pedrino M."/>
            <person name="Rabico F.O."/>
            <person name="Sanches F.C."/>
            <person name="Santos D.E."/>
            <person name="Santos C.G."/>
            <person name="Vieira J."/>
            <person name="Lopes T.F."/>
            <person name="Barchuk A.R."/>
            <person name="Hartfelder K."/>
            <person name="Simoes Z.L.P."/>
            <person name="Bitondi M.M.G."/>
            <person name="Pinheiro D.G."/>
        </authorList>
    </citation>
    <scope>NUCLEOTIDE SEQUENCE</scope>
    <source>
        <strain evidence="7">USP_RPSP 00005682</strain>
        <tissue evidence="7">Whole individual</tissue>
    </source>
</reference>